<dbReference type="AlphaFoldDB" id="A0A5C3E1T0"/>
<evidence type="ECO:0000313" key="3">
    <source>
        <dbReference type="Proteomes" id="UP000324022"/>
    </source>
</evidence>
<keyword evidence="1" id="KW-0472">Membrane</keyword>
<gene>
    <name evidence="2" type="ORF">UTRI_02135</name>
</gene>
<feature type="transmembrane region" description="Helical" evidence="1">
    <location>
        <begin position="37"/>
        <end position="57"/>
    </location>
</feature>
<organism evidence="2 3">
    <name type="scientific">Ustilago trichophora</name>
    <dbReference type="NCBI Taxonomy" id="86804"/>
    <lineage>
        <taxon>Eukaryota</taxon>
        <taxon>Fungi</taxon>
        <taxon>Dikarya</taxon>
        <taxon>Basidiomycota</taxon>
        <taxon>Ustilaginomycotina</taxon>
        <taxon>Ustilaginomycetes</taxon>
        <taxon>Ustilaginales</taxon>
        <taxon>Ustilaginaceae</taxon>
        <taxon>Ustilago</taxon>
    </lineage>
</organism>
<evidence type="ECO:0000313" key="2">
    <source>
        <dbReference type="EMBL" id="SPO23456.1"/>
    </source>
</evidence>
<keyword evidence="1" id="KW-0812">Transmembrane</keyword>
<keyword evidence="3" id="KW-1185">Reference proteome</keyword>
<keyword evidence="1" id="KW-1133">Transmembrane helix</keyword>
<feature type="transmembrane region" description="Helical" evidence="1">
    <location>
        <begin position="12"/>
        <end position="31"/>
    </location>
</feature>
<proteinExistence type="predicted"/>
<feature type="transmembrane region" description="Helical" evidence="1">
    <location>
        <begin position="122"/>
        <end position="144"/>
    </location>
</feature>
<accession>A0A5C3E1T0</accession>
<dbReference type="EMBL" id="OOIN01000005">
    <property type="protein sequence ID" value="SPO23456.1"/>
    <property type="molecule type" value="Genomic_DNA"/>
</dbReference>
<sequence length="242" mass="27379">MVSITPPDKSYCLHSHMLLGAVSFTMILLPPTVVYQHFPWIFATAIFPSLAFLLLTYRQVTPERASALHLTLQPNDYRKYMQFRYVTPSQNVCEYGKGLVFALILSNIPIPPEIFMDKALSGLGWMLAIICVLRAVMYCVFIALEGLLAGLKEKEEEGELIRLQDVEVSGNEWVRVASNYRRNEETWVRRVGGLQKAGLTKKTGEEGRETWELKVVLAPPKHKDAKLEAEEKLVGQVLTITL</sequence>
<protein>
    <submittedName>
        <fullName evidence="2">Uncharacterized protein</fullName>
    </submittedName>
</protein>
<evidence type="ECO:0000256" key="1">
    <source>
        <dbReference type="SAM" id="Phobius"/>
    </source>
</evidence>
<dbReference type="Proteomes" id="UP000324022">
    <property type="component" value="Unassembled WGS sequence"/>
</dbReference>
<reference evidence="2 3" key="1">
    <citation type="submission" date="2018-03" db="EMBL/GenBank/DDBJ databases">
        <authorList>
            <person name="Guldener U."/>
        </authorList>
    </citation>
    <scope>NUCLEOTIDE SEQUENCE [LARGE SCALE GENOMIC DNA]</scope>
    <source>
        <strain evidence="2 3">NBRC100155</strain>
    </source>
</reference>
<name>A0A5C3E1T0_9BASI</name>